<comment type="caution">
    <text evidence="2">The sequence shown here is derived from an EMBL/GenBank/DDBJ whole genome shotgun (WGS) entry which is preliminary data.</text>
</comment>
<organism evidence="2">
    <name type="scientific">marine sediment metagenome</name>
    <dbReference type="NCBI Taxonomy" id="412755"/>
    <lineage>
        <taxon>unclassified sequences</taxon>
        <taxon>metagenomes</taxon>
        <taxon>ecological metagenomes</taxon>
    </lineage>
</organism>
<sequence>MLQVGLILIFFPIGVIITLYKLGYLLKIPEEKREQPKNNNLPFMSKNFYLLLFIIPLSFVAPSFYAVAIFLPIIIIFSLYGLIYVKKFIINISKKFDWVFPMVLLFLAGGYSFLYIQIMLRINLWYMFVLISIALFIYLVSFIIHKYKRKIKSKFSFININNYKFRRSSEVLIIIFSIIIFSTTTIVGRWRTRDSSPYPWENQYLTEEEQEILNFFQNEDVYGLIFCAPGIVISERLAGVGFLPFFSDRLSDGKNIYYGFVSREDVYENTEIYISGLSQLNFFTYSGVFPIRSFRDLIIRLNMSIEGDLNMLQSEYNVQYIITGDITVLSLGANWILIQSLPTTFTPVFTTQHLSVWRIY</sequence>
<protein>
    <submittedName>
        <fullName evidence="2">Uncharacterized protein</fullName>
    </submittedName>
</protein>
<accession>A0A0F9P6C6</accession>
<name>A0A0F9P6C6_9ZZZZ</name>
<gene>
    <name evidence="2" type="ORF">LCGC14_0940600</name>
</gene>
<dbReference type="EMBL" id="LAZR01003287">
    <property type="protein sequence ID" value="KKN19952.1"/>
    <property type="molecule type" value="Genomic_DNA"/>
</dbReference>
<evidence type="ECO:0000256" key="1">
    <source>
        <dbReference type="SAM" id="Phobius"/>
    </source>
</evidence>
<keyword evidence="1" id="KW-1133">Transmembrane helix</keyword>
<feature type="transmembrane region" description="Helical" evidence="1">
    <location>
        <begin position="47"/>
        <end position="63"/>
    </location>
</feature>
<feature type="transmembrane region" description="Helical" evidence="1">
    <location>
        <begin position="69"/>
        <end position="86"/>
    </location>
</feature>
<reference evidence="2" key="1">
    <citation type="journal article" date="2015" name="Nature">
        <title>Complex archaea that bridge the gap between prokaryotes and eukaryotes.</title>
        <authorList>
            <person name="Spang A."/>
            <person name="Saw J.H."/>
            <person name="Jorgensen S.L."/>
            <person name="Zaremba-Niedzwiedzka K."/>
            <person name="Martijn J."/>
            <person name="Lind A.E."/>
            <person name="van Eijk R."/>
            <person name="Schleper C."/>
            <person name="Guy L."/>
            <person name="Ettema T.J."/>
        </authorList>
    </citation>
    <scope>NUCLEOTIDE SEQUENCE</scope>
</reference>
<feature type="transmembrane region" description="Helical" evidence="1">
    <location>
        <begin position="98"/>
        <end position="118"/>
    </location>
</feature>
<evidence type="ECO:0000313" key="2">
    <source>
        <dbReference type="EMBL" id="KKN19952.1"/>
    </source>
</evidence>
<dbReference type="AlphaFoldDB" id="A0A0F9P6C6"/>
<keyword evidence="1" id="KW-0472">Membrane</keyword>
<feature type="transmembrane region" description="Helical" evidence="1">
    <location>
        <begin position="6"/>
        <end position="26"/>
    </location>
</feature>
<feature type="transmembrane region" description="Helical" evidence="1">
    <location>
        <begin position="171"/>
        <end position="190"/>
    </location>
</feature>
<keyword evidence="1" id="KW-0812">Transmembrane</keyword>
<feature type="transmembrane region" description="Helical" evidence="1">
    <location>
        <begin position="124"/>
        <end position="144"/>
    </location>
</feature>
<proteinExistence type="predicted"/>